<keyword evidence="1" id="KW-0732">Signal</keyword>
<evidence type="ECO:0000313" key="3">
    <source>
        <dbReference type="Proteomes" id="UP001061361"/>
    </source>
</evidence>
<sequence>MSLRKMFFVGVVLAVTVAFSGFSAAGDDIADDVRRACRSCHSLKPVCQELGVRSLAGWKLVVRNMVARGARLTTRSIEPAAEYLAALEPGDPAICE</sequence>
<feature type="chain" id="PRO_5047125917" description="Cytochrome c domain-containing protein" evidence="1">
    <location>
        <begin position="26"/>
        <end position="96"/>
    </location>
</feature>
<dbReference type="InterPro" id="IPR036909">
    <property type="entry name" value="Cyt_c-like_dom_sf"/>
</dbReference>
<feature type="signal peptide" evidence="1">
    <location>
        <begin position="1"/>
        <end position="25"/>
    </location>
</feature>
<accession>A0ABM8AQ96</accession>
<dbReference type="Gene3D" id="1.10.760.10">
    <property type="entry name" value="Cytochrome c-like domain"/>
    <property type="match status" value="1"/>
</dbReference>
<name>A0ABM8AQ96_9BACT</name>
<evidence type="ECO:0000256" key="1">
    <source>
        <dbReference type="SAM" id="SignalP"/>
    </source>
</evidence>
<dbReference type="Proteomes" id="UP001061361">
    <property type="component" value="Chromosome"/>
</dbReference>
<keyword evidence="3" id="KW-1185">Reference proteome</keyword>
<proteinExistence type="predicted"/>
<dbReference type="EMBL" id="AP026708">
    <property type="protein sequence ID" value="BDQ33582.1"/>
    <property type="molecule type" value="Genomic_DNA"/>
</dbReference>
<evidence type="ECO:0000313" key="2">
    <source>
        <dbReference type="EMBL" id="BDQ33582.1"/>
    </source>
</evidence>
<organism evidence="2 3">
    <name type="scientific">Pseudodesulfovibrio portus</name>
    <dbReference type="NCBI Taxonomy" id="231439"/>
    <lineage>
        <taxon>Bacteria</taxon>
        <taxon>Pseudomonadati</taxon>
        <taxon>Thermodesulfobacteriota</taxon>
        <taxon>Desulfovibrionia</taxon>
        <taxon>Desulfovibrionales</taxon>
        <taxon>Desulfovibrionaceae</taxon>
    </lineage>
</organism>
<reference evidence="2" key="1">
    <citation type="submission" date="2022-08" db="EMBL/GenBank/DDBJ databases">
        <title>Genome Sequence of the sulphate-reducing bacterium, Pseudodesulfovibrio portus JCM14722.</title>
        <authorList>
            <person name="Kondo R."/>
            <person name="Kataoka T."/>
        </authorList>
    </citation>
    <scope>NUCLEOTIDE SEQUENCE</scope>
    <source>
        <strain evidence="2">JCM 14722</strain>
    </source>
</reference>
<gene>
    <name evidence="2" type="ORF">JCM14722_11240</name>
</gene>
<dbReference type="RefSeq" id="WP_264983641.1">
    <property type="nucleotide sequence ID" value="NZ_AP026708.1"/>
</dbReference>
<evidence type="ECO:0008006" key="4">
    <source>
        <dbReference type="Google" id="ProtNLM"/>
    </source>
</evidence>
<protein>
    <recommendedName>
        <fullName evidence="4">Cytochrome c domain-containing protein</fullName>
    </recommendedName>
</protein>